<evidence type="ECO:0008006" key="4">
    <source>
        <dbReference type="Google" id="ProtNLM"/>
    </source>
</evidence>
<feature type="compositionally biased region" description="Low complexity" evidence="1">
    <location>
        <begin position="46"/>
        <end position="59"/>
    </location>
</feature>
<dbReference type="Gene3D" id="4.10.280.10">
    <property type="entry name" value="Helix-loop-helix DNA-binding domain"/>
    <property type="match status" value="1"/>
</dbReference>
<gene>
    <name evidence="2" type="ORF">QTO34_006512</name>
</gene>
<dbReference type="EMBL" id="JAULJE010000017">
    <property type="protein sequence ID" value="KAK1332981.1"/>
    <property type="molecule type" value="Genomic_DNA"/>
</dbReference>
<sequence>MGTDGPRREWDCGRMVEQREICSFQRVGPGVPQRAGFWAQVVQAPPRGAGPRAAQVRPRCGPGARNKRPGRPPAQCAAMDIVPGLLVTPKAEVLEDLLREQFGPLPQLAAICRLKRLPSGGYSSTRTCSWCWSDGAWPTPRSARGRKPSKVDILKGATEYIRVLSDVLERAKDSEKQNPDHQNYINNTSEPHISMAKEQLRNSTQHASCDVGLKNEKEGPWADGGSGESACTCRQSMMSTTGVTPQPGDRFPEVELLSHVGGVGVDVGRGPAAGLRQRGRGHCGRGHCSTAARRPGRPAGGGAVGTARRPFVSAPRRRARISSQPRAGKGFNSGGGAVRDARERAPFVREWRPHGRQSPVTPEAALLVGLQAGGPDGAGLQDGEKTLLCTLAGCV</sequence>
<keyword evidence="3" id="KW-1185">Reference proteome</keyword>
<feature type="region of interest" description="Disordered" evidence="1">
    <location>
        <begin position="276"/>
        <end position="341"/>
    </location>
</feature>
<dbReference type="GO" id="GO:0046983">
    <property type="term" value="F:protein dimerization activity"/>
    <property type="evidence" value="ECO:0007669"/>
    <property type="project" value="InterPro"/>
</dbReference>
<evidence type="ECO:0000313" key="2">
    <source>
        <dbReference type="EMBL" id="KAK1332981.1"/>
    </source>
</evidence>
<proteinExistence type="predicted"/>
<evidence type="ECO:0000313" key="3">
    <source>
        <dbReference type="Proteomes" id="UP001177744"/>
    </source>
</evidence>
<name>A0AA40HKN1_CNENI</name>
<dbReference type="InterPro" id="IPR036638">
    <property type="entry name" value="HLH_DNA-bd_sf"/>
</dbReference>
<accession>A0AA40HKN1</accession>
<evidence type="ECO:0000256" key="1">
    <source>
        <dbReference type="SAM" id="MobiDB-lite"/>
    </source>
</evidence>
<organism evidence="2 3">
    <name type="scientific">Cnephaeus nilssonii</name>
    <name type="common">Northern bat</name>
    <name type="synonym">Eptesicus nilssonii</name>
    <dbReference type="NCBI Taxonomy" id="3371016"/>
    <lineage>
        <taxon>Eukaryota</taxon>
        <taxon>Metazoa</taxon>
        <taxon>Chordata</taxon>
        <taxon>Craniata</taxon>
        <taxon>Vertebrata</taxon>
        <taxon>Euteleostomi</taxon>
        <taxon>Mammalia</taxon>
        <taxon>Eutheria</taxon>
        <taxon>Laurasiatheria</taxon>
        <taxon>Chiroptera</taxon>
        <taxon>Yangochiroptera</taxon>
        <taxon>Vespertilionidae</taxon>
        <taxon>Cnephaeus</taxon>
    </lineage>
</organism>
<comment type="caution">
    <text evidence="2">The sequence shown here is derived from an EMBL/GenBank/DDBJ whole genome shotgun (WGS) entry which is preliminary data.</text>
</comment>
<dbReference type="Proteomes" id="UP001177744">
    <property type="component" value="Unassembled WGS sequence"/>
</dbReference>
<reference evidence="2" key="1">
    <citation type="submission" date="2023-06" db="EMBL/GenBank/DDBJ databases">
        <title>Reference genome for the Northern bat (Eptesicus nilssonii), a most northern bat species.</title>
        <authorList>
            <person name="Laine V.N."/>
            <person name="Pulliainen A.T."/>
            <person name="Lilley T.M."/>
        </authorList>
    </citation>
    <scope>NUCLEOTIDE SEQUENCE</scope>
    <source>
        <strain evidence="2">BLF_Eptnil</strain>
        <tissue evidence="2">Kidney</tissue>
    </source>
</reference>
<dbReference type="AlphaFoldDB" id="A0AA40HKN1"/>
<protein>
    <recommendedName>
        <fullName evidence="4">Factor in the germline alpha</fullName>
    </recommendedName>
</protein>
<dbReference type="SUPFAM" id="SSF47459">
    <property type="entry name" value="HLH, helix-loop-helix DNA-binding domain"/>
    <property type="match status" value="1"/>
</dbReference>
<feature type="region of interest" description="Disordered" evidence="1">
    <location>
        <begin position="46"/>
        <end position="73"/>
    </location>
</feature>